<keyword evidence="5" id="KW-1185">Reference proteome</keyword>
<protein>
    <submittedName>
        <fullName evidence="4">Uncharacterized protein</fullName>
    </submittedName>
</protein>
<evidence type="ECO:0000313" key="4">
    <source>
        <dbReference type="EMBL" id="KAG8224210.1"/>
    </source>
</evidence>
<dbReference type="AlphaFoldDB" id="A0A8K0NTL5"/>
<feature type="domain" description="NUP160 C-terminal TPR" evidence="2">
    <location>
        <begin position="218"/>
        <end position="466"/>
    </location>
</feature>
<sequence>MFKEHLRLCHWSEAQEALVSNPEGDRRRDCLRQLVTALWEKGELRTLVHLPSGVSAAKMRDRGGSSGTVRGEEEEVETVLEARARAVDLSGNRNGQSYYDFLYSFHVTRGNMRKAACVMYEQAMRLGQEVMGCRIRGGTGVGSWNWALDKRARCLLACLNALRLVQRRYAWIVKPLPPQQSSDDRDEERTSGGRSPKRRNDGEEVVHTKIKRQVEVLEYKDIKKEYEVVIARLKMIKCDPEHATVAGEAYCFCLALSEEELIGALAKAGMYDNALRLGALLFEDRSNCDWAVGVLETAASACVRLLPNGTPASCGIGGPEIGGSRDSTSAWDWLAENDLSMLGIGDAPAVSLSWKLLEHFVKKYESPGQTVLHKAVAARVLSMGAFLPHWLIESYKKRDPAELLLIYLDAGRLSEGGAMAIEYIWAALGRGSDRWGLKSALHANQPPLCLPHNTFHLYLLELTDADPSDAEYTQ</sequence>
<dbReference type="InterPro" id="IPR021717">
    <property type="entry name" value="Nucleoporin_Nup160"/>
</dbReference>
<dbReference type="GO" id="GO:0017056">
    <property type="term" value="F:structural constituent of nuclear pore"/>
    <property type="evidence" value="ECO:0007669"/>
    <property type="project" value="TreeGrafter"/>
</dbReference>
<feature type="non-terminal residue" evidence="4">
    <location>
        <position position="1"/>
    </location>
</feature>
<dbReference type="Pfam" id="PF23354">
    <property type="entry name" value="TPR_NUP160_120_M"/>
    <property type="match status" value="1"/>
</dbReference>
<feature type="region of interest" description="Disordered" evidence="1">
    <location>
        <begin position="178"/>
        <end position="205"/>
    </location>
</feature>
<evidence type="ECO:0000259" key="2">
    <source>
        <dbReference type="Pfam" id="PF23347"/>
    </source>
</evidence>
<comment type="caution">
    <text evidence="4">The sequence shown here is derived from an EMBL/GenBank/DDBJ whole genome shotgun (WGS) entry which is preliminary data.</text>
</comment>
<evidence type="ECO:0000256" key="1">
    <source>
        <dbReference type="SAM" id="MobiDB-lite"/>
    </source>
</evidence>
<reference evidence="4" key="1">
    <citation type="submission" date="2013-04" db="EMBL/GenBank/DDBJ databases">
        <authorList>
            <person name="Qu J."/>
            <person name="Murali S.C."/>
            <person name="Bandaranaike D."/>
            <person name="Bellair M."/>
            <person name="Blankenburg K."/>
            <person name="Chao H."/>
            <person name="Dinh H."/>
            <person name="Doddapaneni H."/>
            <person name="Downs B."/>
            <person name="Dugan-Rocha S."/>
            <person name="Elkadiri S."/>
            <person name="Gnanaolivu R.D."/>
            <person name="Hernandez B."/>
            <person name="Javaid M."/>
            <person name="Jayaseelan J.C."/>
            <person name="Lee S."/>
            <person name="Li M."/>
            <person name="Ming W."/>
            <person name="Munidasa M."/>
            <person name="Muniz J."/>
            <person name="Nguyen L."/>
            <person name="Ongeri F."/>
            <person name="Osuji N."/>
            <person name="Pu L.-L."/>
            <person name="Puazo M."/>
            <person name="Qu C."/>
            <person name="Quiroz J."/>
            <person name="Raj R."/>
            <person name="Weissenberger G."/>
            <person name="Xin Y."/>
            <person name="Zou X."/>
            <person name="Han Y."/>
            <person name="Richards S."/>
            <person name="Worley K."/>
            <person name="Muzny D."/>
            <person name="Gibbs R."/>
        </authorList>
    </citation>
    <scope>NUCLEOTIDE SEQUENCE</scope>
    <source>
        <strain evidence="4">Sampled in the wild</strain>
    </source>
</reference>
<evidence type="ECO:0000313" key="5">
    <source>
        <dbReference type="Proteomes" id="UP000792457"/>
    </source>
</evidence>
<dbReference type="PANTHER" id="PTHR21286">
    <property type="entry name" value="NUCLEAR PORE COMPLEX PROTEIN NUP160"/>
    <property type="match status" value="1"/>
</dbReference>
<name>A0A8K0NTL5_LADFU</name>
<proteinExistence type="predicted"/>
<dbReference type="Pfam" id="PF23347">
    <property type="entry name" value="TPR_Nup160_C"/>
    <property type="match status" value="1"/>
</dbReference>
<dbReference type="Proteomes" id="UP000792457">
    <property type="component" value="Unassembled WGS sequence"/>
</dbReference>
<dbReference type="GO" id="GO:0005643">
    <property type="term" value="C:nuclear pore"/>
    <property type="evidence" value="ECO:0007669"/>
    <property type="project" value="TreeGrafter"/>
</dbReference>
<reference evidence="4" key="2">
    <citation type="submission" date="2017-10" db="EMBL/GenBank/DDBJ databases">
        <title>Ladona fulva Genome sequencing and assembly.</title>
        <authorList>
            <person name="Murali S."/>
            <person name="Richards S."/>
            <person name="Bandaranaike D."/>
            <person name="Bellair M."/>
            <person name="Blankenburg K."/>
            <person name="Chao H."/>
            <person name="Dinh H."/>
            <person name="Doddapaneni H."/>
            <person name="Dugan-Rocha S."/>
            <person name="Elkadiri S."/>
            <person name="Gnanaolivu R."/>
            <person name="Hernandez B."/>
            <person name="Skinner E."/>
            <person name="Javaid M."/>
            <person name="Lee S."/>
            <person name="Li M."/>
            <person name="Ming W."/>
            <person name="Munidasa M."/>
            <person name="Muniz J."/>
            <person name="Nguyen L."/>
            <person name="Hughes D."/>
            <person name="Osuji N."/>
            <person name="Pu L.-L."/>
            <person name="Puazo M."/>
            <person name="Qu C."/>
            <person name="Quiroz J."/>
            <person name="Raj R."/>
            <person name="Weissenberger G."/>
            <person name="Xin Y."/>
            <person name="Zou X."/>
            <person name="Han Y."/>
            <person name="Worley K."/>
            <person name="Muzny D."/>
            <person name="Gibbs R."/>
        </authorList>
    </citation>
    <scope>NUCLEOTIDE SEQUENCE</scope>
    <source>
        <strain evidence="4">Sampled in the wild</strain>
    </source>
</reference>
<dbReference type="InterPro" id="IPR056536">
    <property type="entry name" value="TPR_NUP160_C"/>
</dbReference>
<accession>A0A8K0NTL5</accession>
<gene>
    <name evidence="4" type="ORF">J437_LFUL002666</name>
</gene>
<dbReference type="InterPro" id="IPR056535">
    <property type="entry name" value="TPR_NUP160_M"/>
</dbReference>
<feature type="domain" description="NUP160 middle TPR" evidence="3">
    <location>
        <begin position="1"/>
        <end position="164"/>
    </location>
</feature>
<evidence type="ECO:0000259" key="3">
    <source>
        <dbReference type="Pfam" id="PF23354"/>
    </source>
</evidence>
<dbReference type="OrthoDB" id="67716at2759"/>
<organism evidence="4 5">
    <name type="scientific">Ladona fulva</name>
    <name type="common">Scarce chaser dragonfly</name>
    <name type="synonym">Libellula fulva</name>
    <dbReference type="NCBI Taxonomy" id="123851"/>
    <lineage>
        <taxon>Eukaryota</taxon>
        <taxon>Metazoa</taxon>
        <taxon>Ecdysozoa</taxon>
        <taxon>Arthropoda</taxon>
        <taxon>Hexapoda</taxon>
        <taxon>Insecta</taxon>
        <taxon>Pterygota</taxon>
        <taxon>Palaeoptera</taxon>
        <taxon>Odonata</taxon>
        <taxon>Epiprocta</taxon>
        <taxon>Anisoptera</taxon>
        <taxon>Libelluloidea</taxon>
        <taxon>Libellulidae</taxon>
        <taxon>Ladona</taxon>
    </lineage>
</organism>
<dbReference type="PANTHER" id="PTHR21286:SF0">
    <property type="entry name" value="NUCLEAR PORE COMPLEX PROTEIN NUP160"/>
    <property type="match status" value="1"/>
</dbReference>
<dbReference type="EMBL" id="KZ308188">
    <property type="protein sequence ID" value="KAG8224210.1"/>
    <property type="molecule type" value="Genomic_DNA"/>
</dbReference>